<dbReference type="InterPro" id="IPR003439">
    <property type="entry name" value="ABC_transporter-like_ATP-bd"/>
</dbReference>
<dbReference type="PANTHER" id="PTHR24220">
    <property type="entry name" value="IMPORT ATP-BINDING PROTEIN"/>
    <property type="match status" value="1"/>
</dbReference>
<dbReference type="InterPro" id="IPR027417">
    <property type="entry name" value="P-loop_NTPase"/>
</dbReference>
<gene>
    <name evidence="4" type="ORF">HQ47_02065</name>
</gene>
<dbReference type="RefSeq" id="WP_036872973.1">
    <property type="nucleotide sequence ID" value="NZ_JBGYTE010000009.1"/>
</dbReference>
<dbReference type="SMART" id="SM00382">
    <property type="entry name" value="AAA"/>
    <property type="match status" value="1"/>
</dbReference>
<protein>
    <submittedName>
        <fullName evidence="4">Phosphonate ABC transporter ATP-binding protein</fullName>
    </submittedName>
</protein>
<comment type="caution">
    <text evidence="4">The sequence shown here is derived from an EMBL/GenBank/DDBJ whole genome shotgun (WGS) entry which is preliminary data.</text>
</comment>
<dbReference type="eggNOG" id="COG2884">
    <property type="taxonomic scope" value="Bacteria"/>
</dbReference>
<dbReference type="GO" id="GO:0005524">
    <property type="term" value="F:ATP binding"/>
    <property type="evidence" value="ECO:0007669"/>
    <property type="project" value="UniProtKB-KW"/>
</dbReference>
<accession>A0A0A2ECH4</accession>
<organism evidence="4 5">
    <name type="scientific">Porphyromonas macacae</name>
    <dbReference type="NCBI Taxonomy" id="28115"/>
    <lineage>
        <taxon>Bacteria</taxon>
        <taxon>Pseudomonadati</taxon>
        <taxon>Bacteroidota</taxon>
        <taxon>Bacteroidia</taxon>
        <taxon>Bacteroidales</taxon>
        <taxon>Porphyromonadaceae</taxon>
        <taxon>Porphyromonas</taxon>
    </lineage>
</organism>
<dbReference type="STRING" id="28115.HQ47_02065"/>
<sequence>MAEKNVVLRFEDVSVSHYENKIFEHLDLTVRAGDFIYIVGPVGSGKSTLLKSVYAETPIEKQGAANVLGFDLLKLKRSSLPRLRRQLGIVFQDFRLLENKTAIENLDFVLRATGVKNKQIRKERITGVLQEVGMELKGYKYPHELSGGEQQRIAIARALLSEPKLILADEPTGNLDVETGLSITRILQKIASKGKTAVLMATHNERIIRELPAAKLYIGANKPELSVASASQERQDGVSIETNNI</sequence>
<evidence type="ECO:0000256" key="2">
    <source>
        <dbReference type="ARBA" id="ARBA00022840"/>
    </source>
</evidence>
<dbReference type="GO" id="GO:0022857">
    <property type="term" value="F:transmembrane transporter activity"/>
    <property type="evidence" value="ECO:0007669"/>
    <property type="project" value="TreeGrafter"/>
</dbReference>
<proteinExistence type="predicted"/>
<dbReference type="AlphaFoldDB" id="A0A0A2ECH4"/>
<dbReference type="PROSITE" id="PS50893">
    <property type="entry name" value="ABC_TRANSPORTER_2"/>
    <property type="match status" value="1"/>
</dbReference>
<dbReference type="InterPro" id="IPR017871">
    <property type="entry name" value="ABC_transporter-like_CS"/>
</dbReference>
<evidence type="ECO:0000259" key="3">
    <source>
        <dbReference type="PROSITE" id="PS50893"/>
    </source>
</evidence>
<keyword evidence="2 4" id="KW-0067">ATP-binding</keyword>
<evidence type="ECO:0000313" key="5">
    <source>
        <dbReference type="Proteomes" id="UP000030103"/>
    </source>
</evidence>
<dbReference type="InterPro" id="IPR015854">
    <property type="entry name" value="ABC_transpr_LolD-like"/>
</dbReference>
<feature type="domain" description="ABC transporter" evidence="3">
    <location>
        <begin position="8"/>
        <end position="245"/>
    </location>
</feature>
<evidence type="ECO:0000313" key="4">
    <source>
        <dbReference type="EMBL" id="KGN75155.1"/>
    </source>
</evidence>
<keyword evidence="5" id="KW-1185">Reference proteome</keyword>
<dbReference type="Proteomes" id="UP000030103">
    <property type="component" value="Unassembled WGS sequence"/>
</dbReference>
<dbReference type="SUPFAM" id="SSF52540">
    <property type="entry name" value="P-loop containing nucleoside triphosphate hydrolases"/>
    <property type="match status" value="1"/>
</dbReference>
<reference evidence="4 5" key="1">
    <citation type="submission" date="2014-09" db="EMBL/GenBank/DDBJ databases">
        <title>Draft Genome Sequence of Porphyromonas macacae COT-192_OH2859.</title>
        <authorList>
            <person name="Wallis C."/>
            <person name="Deusch O."/>
            <person name="O'Flynn C."/>
            <person name="Davis I."/>
            <person name="Horsfall A."/>
            <person name="Kirkwood N."/>
            <person name="Harris S."/>
            <person name="Eisen J.A."/>
            <person name="Coil D.A."/>
            <person name="Darling A.E."/>
            <person name="Jospin G."/>
            <person name="Alexiev A."/>
        </authorList>
    </citation>
    <scope>NUCLEOTIDE SEQUENCE [LARGE SCALE GENOMIC DNA]</scope>
    <source>
        <strain evidence="5">COT-192 OH2859</strain>
    </source>
</reference>
<name>A0A0A2ECH4_9PORP</name>
<keyword evidence="1" id="KW-0547">Nucleotide-binding</keyword>
<dbReference type="InterPro" id="IPR003593">
    <property type="entry name" value="AAA+_ATPase"/>
</dbReference>
<dbReference type="OrthoDB" id="9802264at2"/>
<dbReference type="EMBL" id="JRFA01000008">
    <property type="protein sequence ID" value="KGN75155.1"/>
    <property type="molecule type" value="Genomic_DNA"/>
</dbReference>
<dbReference type="PROSITE" id="PS00211">
    <property type="entry name" value="ABC_TRANSPORTER_1"/>
    <property type="match status" value="1"/>
</dbReference>
<dbReference type="PANTHER" id="PTHR24220:SF470">
    <property type="entry name" value="CELL DIVISION ATP-BINDING PROTEIN FTSE"/>
    <property type="match status" value="1"/>
</dbReference>
<evidence type="ECO:0000256" key="1">
    <source>
        <dbReference type="ARBA" id="ARBA00022741"/>
    </source>
</evidence>
<dbReference type="GO" id="GO:0005886">
    <property type="term" value="C:plasma membrane"/>
    <property type="evidence" value="ECO:0007669"/>
    <property type="project" value="TreeGrafter"/>
</dbReference>
<dbReference type="Gene3D" id="3.40.50.300">
    <property type="entry name" value="P-loop containing nucleotide triphosphate hydrolases"/>
    <property type="match status" value="1"/>
</dbReference>
<dbReference type="Pfam" id="PF00005">
    <property type="entry name" value="ABC_tran"/>
    <property type="match status" value="1"/>
</dbReference>
<dbReference type="GO" id="GO:0016887">
    <property type="term" value="F:ATP hydrolysis activity"/>
    <property type="evidence" value="ECO:0007669"/>
    <property type="project" value="InterPro"/>
</dbReference>